<name>A0A0K2TTA5_LEPSM</name>
<accession>A0A0K2TTA5</accession>
<sequence length="66" mass="7358">MLLGFTLVNPTARDPIYEGSAPKILTTMEHDLNGMEENTYPWANSSSCRHAVFRVGDKCTFLPVTL</sequence>
<dbReference type="AlphaFoldDB" id="A0A0K2TTA5"/>
<reference evidence="1" key="1">
    <citation type="submission" date="2014-05" db="EMBL/GenBank/DDBJ databases">
        <authorList>
            <person name="Chronopoulou M."/>
        </authorList>
    </citation>
    <scope>NUCLEOTIDE SEQUENCE</scope>
    <source>
        <tissue evidence="1">Whole organism</tissue>
    </source>
</reference>
<protein>
    <submittedName>
        <fullName evidence="1">Uncharacterized protein</fullName>
    </submittedName>
</protein>
<evidence type="ECO:0000313" key="1">
    <source>
        <dbReference type="EMBL" id="CDW28877.1"/>
    </source>
</evidence>
<organism evidence="1">
    <name type="scientific">Lepeophtheirus salmonis</name>
    <name type="common">Salmon louse</name>
    <name type="synonym">Caligus salmonis</name>
    <dbReference type="NCBI Taxonomy" id="72036"/>
    <lineage>
        <taxon>Eukaryota</taxon>
        <taxon>Metazoa</taxon>
        <taxon>Ecdysozoa</taxon>
        <taxon>Arthropoda</taxon>
        <taxon>Crustacea</taxon>
        <taxon>Multicrustacea</taxon>
        <taxon>Hexanauplia</taxon>
        <taxon>Copepoda</taxon>
        <taxon>Siphonostomatoida</taxon>
        <taxon>Caligidae</taxon>
        <taxon>Lepeophtheirus</taxon>
    </lineage>
</organism>
<dbReference type="EMBL" id="HACA01011516">
    <property type="protein sequence ID" value="CDW28877.1"/>
    <property type="molecule type" value="Transcribed_RNA"/>
</dbReference>
<proteinExistence type="predicted"/>